<dbReference type="PROSITE" id="PS50048">
    <property type="entry name" value="ZN2_CY6_FUNGAL_2"/>
    <property type="match status" value="1"/>
</dbReference>
<protein>
    <recommendedName>
        <fullName evidence="3">Zn(2)-C6 fungal-type domain-containing protein</fullName>
    </recommendedName>
</protein>
<dbReference type="GO" id="GO:0008270">
    <property type="term" value="F:zinc ion binding"/>
    <property type="evidence" value="ECO:0007669"/>
    <property type="project" value="InterPro"/>
</dbReference>
<dbReference type="Pfam" id="PF00172">
    <property type="entry name" value="Zn_clus"/>
    <property type="match status" value="1"/>
</dbReference>
<dbReference type="InterPro" id="IPR001138">
    <property type="entry name" value="Zn2Cys6_DnaBD"/>
</dbReference>
<dbReference type="Gene3D" id="4.10.240.10">
    <property type="entry name" value="Zn(2)-C6 fungal-type DNA-binding domain"/>
    <property type="match status" value="1"/>
</dbReference>
<evidence type="ECO:0000256" key="2">
    <source>
        <dbReference type="ARBA" id="ARBA00023242"/>
    </source>
</evidence>
<dbReference type="SUPFAM" id="SSF57701">
    <property type="entry name" value="Zn2/Cys6 DNA-binding domain"/>
    <property type="match status" value="1"/>
</dbReference>
<dbReference type="InParanoid" id="A0A1Y2AWQ6"/>
<reference evidence="4 5" key="1">
    <citation type="submission" date="2016-07" db="EMBL/GenBank/DDBJ databases">
        <title>Pervasive Adenine N6-methylation of Active Genes in Fungi.</title>
        <authorList>
            <consortium name="DOE Joint Genome Institute"/>
            <person name="Mondo S.J."/>
            <person name="Dannebaum R.O."/>
            <person name="Kuo R.C."/>
            <person name="Labutti K."/>
            <person name="Haridas S."/>
            <person name="Kuo A."/>
            <person name="Salamov A."/>
            <person name="Ahrendt S.R."/>
            <person name="Lipzen A."/>
            <person name="Sullivan W."/>
            <person name="Andreopoulos W.B."/>
            <person name="Clum A."/>
            <person name="Lindquist E."/>
            <person name="Daum C."/>
            <person name="Ramamoorthy G.K."/>
            <person name="Gryganskyi A."/>
            <person name="Culley D."/>
            <person name="Magnuson J.K."/>
            <person name="James T.Y."/>
            <person name="O'Malley M.A."/>
            <person name="Stajich J.E."/>
            <person name="Spatafora J.W."/>
            <person name="Visel A."/>
            <person name="Grigoriev I.V."/>
        </authorList>
    </citation>
    <scope>NUCLEOTIDE SEQUENCE [LARGE SCALE GENOMIC DNA]</scope>
    <source>
        <strain evidence="4 5">68-887.2</strain>
    </source>
</reference>
<dbReference type="GO" id="GO:0005634">
    <property type="term" value="C:nucleus"/>
    <property type="evidence" value="ECO:0007669"/>
    <property type="project" value="UniProtKB-SubCell"/>
</dbReference>
<dbReference type="SMART" id="SM00066">
    <property type="entry name" value="GAL4"/>
    <property type="match status" value="1"/>
</dbReference>
<evidence type="ECO:0000313" key="5">
    <source>
        <dbReference type="Proteomes" id="UP000193986"/>
    </source>
</evidence>
<dbReference type="EMBL" id="MCFC01000042">
    <property type="protein sequence ID" value="ORY26988.1"/>
    <property type="molecule type" value="Genomic_DNA"/>
</dbReference>
<accession>A0A1Y2AWQ6</accession>
<dbReference type="AlphaFoldDB" id="A0A1Y2AWQ6"/>
<dbReference type="Proteomes" id="UP000193986">
    <property type="component" value="Unassembled WGS sequence"/>
</dbReference>
<keyword evidence="2" id="KW-0539">Nucleus</keyword>
<comment type="subcellular location">
    <subcellularLocation>
        <location evidence="1">Nucleus</location>
    </subcellularLocation>
</comment>
<dbReference type="GO" id="GO:0000981">
    <property type="term" value="F:DNA-binding transcription factor activity, RNA polymerase II-specific"/>
    <property type="evidence" value="ECO:0007669"/>
    <property type="project" value="InterPro"/>
</dbReference>
<evidence type="ECO:0000313" key="4">
    <source>
        <dbReference type="EMBL" id="ORY26988.1"/>
    </source>
</evidence>
<sequence length="117" mass="13248">MEPAVDSLARKQRKRRKLLSCSECRRLKLKCNREVPCSHCVRRKCVSMCSGQNEAEQQEGSRASLSSRVNLEESELITSQSHDKSGHSCSPHVYPFGTLRLIYLTSSRANRSLSYST</sequence>
<dbReference type="PROSITE" id="PS00463">
    <property type="entry name" value="ZN2_CY6_FUNGAL_1"/>
    <property type="match status" value="1"/>
</dbReference>
<dbReference type="PANTHER" id="PTHR31001">
    <property type="entry name" value="UNCHARACTERIZED TRANSCRIPTIONAL REGULATORY PROTEIN"/>
    <property type="match status" value="1"/>
</dbReference>
<name>A0A1Y2AWQ6_9TREE</name>
<dbReference type="PANTHER" id="PTHR31001:SF56">
    <property type="entry name" value="ZN(2)-C6 FUNGAL-TYPE DOMAIN-CONTAINING PROTEIN"/>
    <property type="match status" value="1"/>
</dbReference>
<dbReference type="InterPro" id="IPR050613">
    <property type="entry name" value="Sec_Metabolite_Reg"/>
</dbReference>
<proteinExistence type="predicted"/>
<comment type="caution">
    <text evidence="4">The sequence shown here is derived from an EMBL/GenBank/DDBJ whole genome shotgun (WGS) entry which is preliminary data.</text>
</comment>
<dbReference type="InterPro" id="IPR036864">
    <property type="entry name" value="Zn2-C6_fun-type_DNA-bd_sf"/>
</dbReference>
<feature type="domain" description="Zn(2)-C6 fungal-type" evidence="3">
    <location>
        <begin position="20"/>
        <end position="50"/>
    </location>
</feature>
<organism evidence="4 5">
    <name type="scientific">Naematelia encephala</name>
    <dbReference type="NCBI Taxonomy" id="71784"/>
    <lineage>
        <taxon>Eukaryota</taxon>
        <taxon>Fungi</taxon>
        <taxon>Dikarya</taxon>
        <taxon>Basidiomycota</taxon>
        <taxon>Agaricomycotina</taxon>
        <taxon>Tremellomycetes</taxon>
        <taxon>Tremellales</taxon>
        <taxon>Naemateliaceae</taxon>
        <taxon>Naematelia</taxon>
    </lineage>
</organism>
<keyword evidence="5" id="KW-1185">Reference proteome</keyword>
<evidence type="ECO:0000256" key="1">
    <source>
        <dbReference type="ARBA" id="ARBA00004123"/>
    </source>
</evidence>
<evidence type="ECO:0000259" key="3">
    <source>
        <dbReference type="PROSITE" id="PS50048"/>
    </source>
</evidence>
<dbReference type="OrthoDB" id="2607257at2759"/>
<gene>
    <name evidence="4" type="ORF">BCR39DRAFT_246411</name>
</gene>